<dbReference type="EMBL" id="JAUSUZ010000001">
    <property type="protein sequence ID" value="MDQ0370998.1"/>
    <property type="molecule type" value="Genomic_DNA"/>
</dbReference>
<dbReference type="RefSeq" id="WP_307247414.1">
    <property type="nucleotide sequence ID" value="NZ_JAUSUZ010000001.1"/>
</dbReference>
<sequence>MASGPERRGRDPVRPRRLDPSSPPLSAETLPAVGATVGSVGGLLLVPAASYWVADYPDAEAELLSAYLGFRRADAPQVCSVDRPRPLGGRRSDLRAIGRAARRVAFRTSRYHVGPARDLVAAGGEELMWRSRCC</sequence>
<gene>
    <name evidence="2" type="ORF">J2S42_007667</name>
</gene>
<dbReference type="AlphaFoldDB" id="A0AAE4B461"/>
<name>A0AAE4B461_9ACTN</name>
<dbReference type="Proteomes" id="UP001240236">
    <property type="component" value="Unassembled WGS sequence"/>
</dbReference>
<feature type="compositionally biased region" description="Basic and acidic residues" evidence="1">
    <location>
        <begin position="1"/>
        <end position="19"/>
    </location>
</feature>
<protein>
    <submittedName>
        <fullName evidence="2">Uncharacterized protein</fullName>
    </submittedName>
</protein>
<evidence type="ECO:0000313" key="2">
    <source>
        <dbReference type="EMBL" id="MDQ0370998.1"/>
    </source>
</evidence>
<evidence type="ECO:0000256" key="1">
    <source>
        <dbReference type="SAM" id="MobiDB-lite"/>
    </source>
</evidence>
<reference evidence="2 3" key="1">
    <citation type="submission" date="2023-07" db="EMBL/GenBank/DDBJ databases">
        <title>Sequencing the genomes of 1000 actinobacteria strains.</title>
        <authorList>
            <person name="Klenk H.-P."/>
        </authorList>
    </citation>
    <scope>NUCLEOTIDE SEQUENCE [LARGE SCALE GENOMIC DNA]</scope>
    <source>
        <strain evidence="2 3">DSM 44709</strain>
    </source>
</reference>
<feature type="region of interest" description="Disordered" evidence="1">
    <location>
        <begin position="1"/>
        <end position="29"/>
    </location>
</feature>
<proteinExistence type="predicted"/>
<accession>A0AAE4B461</accession>
<keyword evidence="3" id="KW-1185">Reference proteome</keyword>
<organism evidence="2 3">
    <name type="scientific">Catenuloplanes indicus</name>
    <dbReference type="NCBI Taxonomy" id="137267"/>
    <lineage>
        <taxon>Bacteria</taxon>
        <taxon>Bacillati</taxon>
        <taxon>Actinomycetota</taxon>
        <taxon>Actinomycetes</taxon>
        <taxon>Micromonosporales</taxon>
        <taxon>Micromonosporaceae</taxon>
        <taxon>Catenuloplanes</taxon>
    </lineage>
</organism>
<evidence type="ECO:0000313" key="3">
    <source>
        <dbReference type="Proteomes" id="UP001240236"/>
    </source>
</evidence>
<comment type="caution">
    <text evidence="2">The sequence shown here is derived from an EMBL/GenBank/DDBJ whole genome shotgun (WGS) entry which is preliminary data.</text>
</comment>